<gene>
    <name evidence="1" type="ORF">LCGC14_2361340</name>
</gene>
<comment type="caution">
    <text evidence="1">The sequence shown here is derived from an EMBL/GenBank/DDBJ whole genome shotgun (WGS) entry which is preliminary data.</text>
</comment>
<sequence>HSSNDVHQDHEIVRKEVFRAFKEHSIWGYELPWNTRNFESDIFVPLYRRNIEKKIKALNSIPSQRNRRYYDPKRREANAIAMGEKINQDMAEVFESISQVI</sequence>
<evidence type="ECO:0008006" key="2">
    <source>
        <dbReference type="Google" id="ProtNLM"/>
    </source>
</evidence>
<dbReference type="EMBL" id="LAZR01034596">
    <property type="protein sequence ID" value="KKL44870.1"/>
    <property type="molecule type" value="Genomic_DNA"/>
</dbReference>
<dbReference type="Gene3D" id="3.40.50.10320">
    <property type="entry name" value="LmbE-like"/>
    <property type="match status" value="1"/>
</dbReference>
<dbReference type="AlphaFoldDB" id="A0A0F9EJ13"/>
<organism evidence="1">
    <name type="scientific">marine sediment metagenome</name>
    <dbReference type="NCBI Taxonomy" id="412755"/>
    <lineage>
        <taxon>unclassified sequences</taxon>
        <taxon>metagenomes</taxon>
        <taxon>ecological metagenomes</taxon>
    </lineage>
</organism>
<accession>A0A0F9EJ13</accession>
<dbReference type="InterPro" id="IPR024078">
    <property type="entry name" value="LmbE-like_dom_sf"/>
</dbReference>
<feature type="non-terminal residue" evidence="1">
    <location>
        <position position="1"/>
    </location>
</feature>
<reference evidence="1" key="1">
    <citation type="journal article" date="2015" name="Nature">
        <title>Complex archaea that bridge the gap between prokaryotes and eukaryotes.</title>
        <authorList>
            <person name="Spang A."/>
            <person name="Saw J.H."/>
            <person name="Jorgensen S.L."/>
            <person name="Zaremba-Niedzwiedzka K."/>
            <person name="Martijn J."/>
            <person name="Lind A.E."/>
            <person name="van Eijk R."/>
            <person name="Schleper C."/>
            <person name="Guy L."/>
            <person name="Ettema T.J."/>
        </authorList>
    </citation>
    <scope>NUCLEOTIDE SEQUENCE</scope>
</reference>
<proteinExistence type="predicted"/>
<evidence type="ECO:0000313" key="1">
    <source>
        <dbReference type="EMBL" id="KKL44870.1"/>
    </source>
</evidence>
<name>A0A0F9EJ13_9ZZZZ</name>
<dbReference type="SUPFAM" id="SSF102588">
    <property type="entry name" value="LmbE-like"/>
    <property type="match status" value="1"/>
</dbReference>
<protein>
    <recommendedName>
        <fullName evidence="2">LmbE family protein</fullName>
    </recommendedName>
</protein>